<evidence type="ECO:0000313" key="7">
    <source>
        <dbReference type="Proteomes" id="UP000093186"/>
    </source>
</evidence>
<dbReference type="InterPro" id="IPR013762">
    <property type="entry name" value="Integrase-like_cat_sf"/>
</dbReference>
<dbReference type="Gene3D" id="1.10.443.10">
    <property type="entry name" value="Intergrase catalytic core"/>
    <property type="match status" value="1"/>
</dbReference>
<dbReference type="InterPro" id="IPR011010">
    <property type="entry name" value="DNA_brk_join_enz"/>
</dbReference>
<evidence type="ECO:0000313" key="6">
    <source>
        <dbReference type="EMBL" id="OCK42123.1"/>
    </source>
</evidence>
<dbReference type="SUPFAM" id="SSF56349">
    <property type="entry name" value="DNA breaking-rejoining enzymes"/>
    <property type="match status" value="1"/>
</dbReference>
<feature type="domain" description="Tyr recombinase" evidence="5">
    <location>
        <begin position="198"/>
        <end position="370"/>
    </location>
</feature>
<gene>
    <name evidence="6" type="ORF">BA195_10865</name>
</gene>
<dbReference type="EMBL" id="MAKX01000024">
    <property type="protein sequence ID" value="OCK42123.1"/>
    <property type="molecule type" value="Genomic_DNA"/>
</dbReference>
<dbReference type="GO" id="GO:0003677">
    <property type="term" value="F:DNA binding"/>
    <property type="evidence" value="ECO:0007669"/>
    <property type="project" value="UniProtKB-KW"/>
</dbReference>
<dbReference type="InterPro" id="IPR004107">
    <property type="entry name" value="Integrase_SAM-like_N"/>
</dbReference>
<dbReference type="GO" id="GO:0015074">
    <property type="term" value="P:DNA integration"/>
    <property type="evidence" value="ECO:0007669"/>
    <property type="project" value="UniProtKB-KW"/>
</dbReference>
<dbReference type="Proteomes" id="UP000093186">
    <property type="component" value="Unassembled WGS sequence"/>
</dbReference>
<dbReference type="Pfam" id="PF00589">
    <property type="entry name" value="Phage_integrase"/>
    <property type="match status" value="1"/>
</dbReference>
<organism evidence="6 7">
    <name type="scientific">Tenacibaculum soleae</name>
    <dbReference type="NCBI Taxonomy" id="447689"/>
    <lineage>
        <taxon>Bacteria</taxon>
        <taxon>Pseudomonadati</taxon>
        <taxon>Bacteroidota</taxon>
        <taxon>Flavobacteriia</taxon>
        <taxon>Flavobacteriales</taxon>
        <taxon>Flavobacteriaceae</taxon>
        <taxon>Tenacibaculum</taxon>
    </lineage>
</organism>
<keyword evidence="4" id="KW-0233">DNA recombination</keyword>
<dbReference type="InterPro" id="IPR050090">
    <property type="entry name" value="Tyrosine_recombinase_XerCD"/>
</dbReference>
<sequence>MKKLLSKKIIVIAKKTLHRKKVVLLLTFKYDTVIINKIRSLKKFTWSKTLRGWVSVFTDETFSEIQQLLKDVSDLKVDASVYKKLYHRGIKTERTLTEGNKEIIRNYVKYLRGKRYSESTIMTYFTFIADFINFAQPTPIKSLTNKNVELFIETVFIARNYSISSQRQFISALKLFIVFYPDCTINSLSLERPKRSKILPSVLSQQEIIALLQVTKNLKHRAVLALLYSAGLRIGELVNLELQYIDIARRQLFIRNGKGRKDRYVILADSFLTLLDNYLKTYLPKRYFVENPNGKRYSESSIRKFLHTSTRLAGIKKHVTPHTLRHSYATHLLENGIGLRHIQELLGHAKPETTMIYTHVAKKDLLEIKSPLDTILINLQKEPLPPLFLNKSKI</sequence>
<protein>
    <submittedName>
        <fullName evidence="6">Integrase</fullName>
    </submittedName>
</protein>
<dbReference type="PANTHER" id="PTHR30349">
    <property type="entry name" value="PHAGE INTEGRASE-RELATED"/>
    <property type="match status" value="1"/>
</dbReference>
<dbReference type="AlphaFoldDB" id="A0A1B9XX36"/>
<dbReference type="OrthoDB" id="9801717at2"/>
<keyword evidence="2" id="KW-0229">DNA integration</keyword>
<evidence type="ECO:0000256" key="1">
    <source>
        <dbReference type="ARBA" id="ARBA00008857"/>
    </source>
</evidence>
<dbReference type="STRING" id="447689.BA195_10865"/>
<evidence type="ECO:0000259" key="5">
    <source>
        <dbReference type="PROSITE" id="PS51898"/>
    </source>
</evidence>
<keyword evidence="3" id="KW-0238">DNA-binding</keyword>
<dbReference type="Gene3D" id="1.10.150.130">
    <property type="match status" value="1"/>
</dbReference>
<reference evidence="6 7" key="1">
    <citation type="submission" date="2016-06" db="EMBL/GenBank/DDBJ databases">
        <title>Draft Genome Sequence of Tenacibaculum soleae UCD-KL19.</title>
        <authorList>
            <person name="Eisen J.A."/>
            <person name="Coil D.A."/>
            <person name="Lujan K.M."/>
        </authorList>
    </citation>
    <scope>NUCLEOTIDE SEQUENCE [LARGE SCALE GENOMIC DNA]</scope>
    <source>
        <strain evidence="6 7">UCD-KL19</strain>
    </source>
</reference>
<dbReference type="Pfam" id="PF13495">
    <property type="entry name" value="Phage_int_SAM_4"/>
    <property type="match status" value="1"/>
</dbReference>
<comment type="similarity">
    <text evidence="1">Belongs to the 'phage' integrase family.</text>
</comment>
<evidence type="ECO:0000256" key="2">
    <source>
        <dbReference type="ARBA" id="ARBA00022908"/>
    </source>
</evidence>
<dbReference type="PROSITE" id="PS51898">
    <property type="entry name" value="TYR_RECOMBINASE"/>
    <property type="match status" value="1"/>
</dbReference>
<dbReference type="GO" id="GO:0006310">
    <property type="term" value="P:DNA recombination"/>
    <property type="evidence" value="ECO:0007669"/>
    <property type="project" value="UniProtKB-KW"/>
</dbReference>
<proteinExistence type="inferred from homology"/>
<name>A0A1B9XX36_9FLAO</name>
<accession>A0A1B9XX36</accession>
<evidence type="ECO:0000256" key="3">
    <source>
        <dbReference type="ARBA" id="ARBA00023125"/>
    </source>
</evidence>
<dbReference type="InterPro" id="IPR002104">
    <property type="entry name" value="Integrase_catalytic"/>
</dbReference>
<evidence type="ECO:0000256" key="4">
    <source>
        <dbReference type="ARBA" id="ARBA00023172"/>
    </source>
</evidence>
<dbReference type="InterPro" id="IPR010998">
    <property type="entry name" value="Integrase_recombinase_N"/>
</dbReference>
<keyword evidence="7" id="KW-1185">Reference proteome</keyword>
<dbReference type="RefSeq" id="WP_068705468.1">
    <property type="nucleotide sequence ID" value="NZ_JAUOSW010000003.1"/>
</dbReference>
<dbReference type="PANTHER" id="PTHR30349:SF41">
    <property type="entry name" value="INTEGRASE_RECOMBINASE PROTEIN MJ0367-RELATED"/>
    <property type="match status" value="1"/>
</dbReference>
<comment type="caution">
    <text evidence="6">The sequence shown here is derived from an EMBL/GenBank/DDBJ whole genome shotgun (WGS) entry which is preliminary data.</text>
</comment>